<keyword evidence="3" id="KW-0539">Nucleus</keyword>
<evidence type="ECO:0000259" key="6">
    <source>
        <dbReference type="SMART" id="SM00415"/>
    </source>
</evidence>
<dbReference type="Proteomes" id="UP000198406">
    <property type="component" value="Unassembled WGS sequence"/>
</dbReference>
<evidence type="ECO:0000256" key="1">
    <source>
        <dbReference type="ARBA" id="ARBA00004123"/>
    </source>
</evidence>
<evidence type="ECO:0000256" key="5">
    <source>
        <dbReference type="SAM" id="MobiDB-lite"/>
    </source>
</evidence>
<dbReference type="SUPFAM" id="SSF46785">
    <property type="entry name" value="Winged helix' DNA-binding domain"/>
    <property type="match status" value="1"/>
</dbReference>
<keyword evidence="8" id="KW-1185">Reference proteome</keyword>
<dbReference type="PANTHER" id="PTHR10015:SF206">
    <property type="entry name" value="HSF-TYPE DNA-BINDING DOMAIN-CONTAINING PROTEIN"/>
    <property type="match status" value="1"/>
</dbReference>
<dbReference type="InterPro" id="IPR036388">
    <property type="entry name" value="WH-like_DNA-bd_sf"/>
</dbReference>
<dbReference type="Gene3D" id="1.10.10.10">
    <property type="entry name" value="Winged helix-like DNA-binding domain superfamily/Winged helix DNA-binding domain"/>
    <property type="match status" value="1"/>
</dbReference>
<proteinExistence type="inferred from homology"/>
<evidence type="ECO:0000313" key="8">
    <source>
        <dbReference type="Proteomes" id="UP000198406"/>
    </source>
</evidence>
<organism evidence="7 8">
    <name type="scientific">Fistulifera solaris</name>
    <name type="common">Oleaginous diatom</name>
    <dbReference type="NCBI Taxonomy" id="1519565"/>
    <lineage>
        <taxon>Eukaryota</taxon>
        <taxon>Sar</taxon>
        <taxon>Stramenopiles</taxon>
        <taxon>Ochrophyta</taxon>
        <taxon>Bacillariophyta</taxon>
        <taxon>Bacillariophyceae</taxon>
        <taxon>Bacillariophycidae</taxon>
        <taxon>Naviculales</taxon>
        <taxon>Naviculaceae</taxon>
        <taxon>Fistulifera</taxon>
    </lineage>
</organism>
<dbReference type="EMBL" id="BDSP01000204">
    <property type="protein sequence ID" value="GAX23836.1"/>
    <property type="molecule type" value="Genomic_DNA"/>
</dbReference>
<gene>
    <name evidence="7" type="ORF">FisN_20Hu038</name>
</gene>
<dbReference type="GO" id="GO:0043565">
    <property type="term" value="F:sequence-specific DNA binding"/>
    <property type="evidence" value="ECO:0007669"/>
    <property type="project" value="InterPro"/>
</dbReference>
<keyword evidence="2" id="KW-0238">DNA-binding</keyword>
<dbReference type="GO" id="GO:0005634">
    <property type="term" value="C:nucleus"/>
    <property type="evidence" value="ECO:0007669"/>
    <property type="project" value="UniProtKB-SubCell"/>
</dbReference>
<evidence type="ECO:0000256" key="4">
    <source>
        <dbReference type="RuleBase" id="RU004020"/>
    </source>
</evidence>
<dbReference type="AlphaFoldDB" id="A0A1Z5KCA9"/>
<sequence>MLGCQVTTQTISYHKRHLDGPAIQVWRTMTDNRAAESPKEKNFDESGGKSFVQKLYTILQDPGNEESDSRSLWWTPDGKGILVSPKKFEENESKKYFQGTRYFGFSRRLMRNYFDRVSDSETQGMHEYRHRDGLFQRDHPHLLNKIKFNNKRPYRKEAESDSPSAKPPARALKASPPQQAAIAQPTEPEIESSAVSTPSRASLLSLPFASDLPSFQARSSTPSHISQQLINLSQSSFLQHQALRQAEEERRELLNALESQRNIMNAGQSLDRFVLYQLLQEEAQQQRLQNSLLQIAPQLTLSMNRSARPSVNLAPVAAQLSEQSQTSTEDEALARYIRELLRFRRGGP</sequence>
<dbReference type="Pfam" id="PF00447">
    <property type="entry name" value="HSF_DNA-bind"/>
    <property type="match status" value="1"/>
</dbReference>
<comment type="caution">
    <text evidence="7">The sequence shown here is derived from an EMBL/GenBank/DDBJ whole genome shotgun (WGS) entry which is preliminary data.</text>
</comment>
<reference evidence="7 8" key="1">
    <citation type="journal article" date="2015" name="Plant Cell">
        <title>Oil accumulation by the oleaginous diatom Fistulifera solaris as revealed by the genome and transcriptome.</title>
        <authorList>
            <person name="Tanaka T."/>
            <person name="Maeda Y."/>
            <person name="Veluchamy A."/>
            <person name="Tanaka M."/>
            <person name="Abida H."/>
            <person name="Marechal E."/>
            <person name="Bowler C."/>
            <person name="Muto M."/>
            <person name="Sunaga Y."/>
            <person name="Tanaka M."/>
            <person name="Yoshino T."/>
            <person name="Taniguchi T."/>
            <person name="Fukuda Y."/>
            <person name="Nemoto M."/>
            <person name="Matsumoto M."/>
            <person name="Wong P.S."/>
            <person name="Aburatani S."/>
            <person name="Fujibuchi W."/>
        </authorList>
    </citation>
    <scope>NUCLEOTIDE SEQUENCE [LARGE SCALE GENOMIC DNA]</scope>
    <source>
        <strain evidence="7 8">JPCC DA0580</strain>
    </source>
</reference>
<comment type="subcellular location">
    <subcellularLocation>
        <location evidence="1">Nucleus</location>
    </subcellularLocation>
</comment>
<dbReference type="InParanoid" id="A0A1Z5KCA9"/>
<comment type="similarity">
    <text evidence="4">Belongs to the HSF family.</text>
</comment>
<name>A0A1Z5KCA9_FISSO</name>
<feature type="region of interest" description="Disordered" evidence="5">
    <location>
        <begin position="148"/>
        <end position="196"/>
    </location>
</feature>
<evidence type="ECO:0000256" key="2">
    <source>
        <dbReference type="ARBA" id="ARBA00023125"/>
    </source>
</evidence>
<evidence type="ECO:0000313" key="7">
    <source>
        <dbReference type="EMBL" id="GAX23836.1"/>
    </source>
</evidence>
<feature type="domain" description="HSF-type DNA-binding" evidence="6">
    <location>
        <begin position="47"/>
        <end position="149"/>
    </location>
</feature>
<dbReference type="InterPro" id="IPR036390">
    <property type="entry name" value="WH_DNA-bd_sf"/>
</dbReference>
<feature type="compositionally biased region" description="Low complexity" evidence="5">
    <location>
        <begin position="176"/>
        <end position="185"/>
    </location>
</feature>
<dbReference type="PANTHER" id="PTHR10015">
    <property type="entry name" value="HEAT SHOCK TRANSCRIPTION FACTOR"/>
    <property type="match status" value="1"/>
</dbReference>
<evidence type="ECO:0000256" key="3">
    <source>
        <dbReference type="ARBA" id="ARBA00023242"/>
    </source>
</evidence>
<dbReference type="SMART" id="SM00415">
    <property type="entry name" value="HSF"/>
    <property type="match status" value="1"/>
</dbReference>
<dbReference type="GO" id="GO:0003700">
    <property type="term" value="F:DNA-binding transcription factor activity"/>
    <property type="evidence" value="ECO:0007669"/>
    <property type="project" value="InterPro"/>
</dbReference>
<protein>
    <recommendedName>
        <fullName evidence="6">HSF-type DNA-binding domain-containing protein</fullName>
    </recommendedName>
</protein>
<accession>A0A1Z5KCA9</accession>
<dbReference type="InterPro" id="IPR000232">
    <property type="entry name" value="HSF_DNA-bd"/>
</dbReference>